<dbReference type="GeneID" id="97289079"/>
<proteinExistence type="predicted"/>
<evidence type="ECO:0000256" key="2">
    <source>
        <dbReference type="SAM" id="Phobius"/>
    </source>
</evidence>
<dbReference type="OrthoDB" id="5320664at2"/>
<evidence type="ECO:0000313" key="3">
    <source>
        <dbReference type="EMBL" id="PKT82615.1"/>
    </source>
</evidence>
<feature type="transmembrane region" description="Helical" evidence="2">
    <location>
        <begin position="196"/>
        <end position="223"/>
    </location>
</feature>
<evidence type="ECO:0000256" key="1">
    <source>
        <dbReference type="SAM" id="Coils"/>
    </source>
</evidence>
<keyword evidence="2" id="KW-0472">Membrane</keyword>
<keyword evidence="2" id="KW-0812">Transmembrane</keyword>
<dbReference type="Proteomes" id="UP000233350">
    <property type="component" value="Unassembled WGS sequence"/>
</dbReference>
<accession>A0A2N3PLE8</accession>
<comment type="caution">
    <text evidence="3">The sequence shown here is derived from an EMBL/GenBank/DDBJ whole genome shotgun (WGS) entry which is preliminary data.</text>
</comment>
<sequence length="355" mass="40763">MKCFKSDCIVFYTLFLDEKEMQSQANSENLRDFLEEKICVVLNLPREKEYFLRYALSESGNAYHCVLLDKEILASYVSDATEYLSHPCFLCGIQNGYVLIKDWNLNWVFIGFKEQNIVDFYALDSLGEMCEKLELLSLDGIWLWEVGEITTDEKESLKKLKFNLHFMVQDLENMELPETWNFNPIEKSLPFLKMRVGMALGSLAAGVTLGLVLWGILAFVGLLEQRKNANLKMQINALQNELEILGKSRTQAQNTLISLQEKLQNLQVVYHANVESLKSFRETDFQVAQSISALNPYLEKFNVKIAYFGVEKDGVMLLLIGKNALKILEIIEEESLGKVHTMGEYGEFVWSVIKQ</sequence>
<dbReference type="STRING" id="556267.HWAG_00584"/>
<keyword evidence="1" id="KW-0175">Coiled coil</keyword>
<keyword evidence="4" id="KW-1185">Reference proteome</keyword>
<dbReference type="EMBL" id="MBPK01000002">
    <property type="protein sequence ID" value="PKT82615.1"/>
    <property type="molecule type" value="Genomic_DNA"/>
</dbReference>
<protein>
    <submittedName>
        <fullName evidence="3">Uncharacterized protein</fullName>
    </submittedName>
</protein>
<keyword evidence="2" id="KW-1133">Transmembrane helix</keyword>
<organism evidence="3 4">
    <name type="scientific">Helicobacter winghamensis</name>
    <dbReference type="NCBI Taxonomy" id="157268"/>
    <lineage>
        <taxon>Bacteria</taxon>
        <taxon>Pseudomonadati</taxon>
        <taxon>Campylobacterota</taxon>
        <taxon>Epsilonproteobacteria</taxon>
        <taxon>Campylobacterales</taxon>
        <taxon>Helicobacteraceae</taxon>
        <taxon>Helicobacter</taxon>
    </lineage>
</organism>
<gene>
    <name evidence="3" type="ORF">BCM31_07760</name>
</gene>
<dbReference type="AlphaFoldDB" id="A0A2N3PLE8"/>
<dbReference type="RefSeq" id="WP_006802277.1">
    <property type="nucleotide sequence ID" value="NZ_CABKOI010000021.1"/>
</dbReference>
<reference evidence="3 4" key="1">
    <citation type="submission" date="2016-07" db="EMBL/GenBank/DDBJ databases">
        <title>Detection of Helicobacter winghamensis from caecal content of red fox (Vulpes vulpes).</title>
        <authorList>
            <person name="Zanoni R.G."/>
            <person name="Florio D."/>
            <person name="Caffara M."/>
            <person name="Renzi M."/>
            <person name="Parisi A."/>
            <person name="Pasquali F."/>
            <person name="Manfreda G."/>
        </authorList>
    </citation>
    <scope>NUCLEOTIDE SEQUENCE [LARGE SCALE GENOMIC DNA]</scope>
    <source>
        <strain evidence="3 4">295_13</strain>
    </source>
</reference>
<name>A0A2N3PLE8_9HELI</name>
<feature type="coiled-coil region" evidence="1">
    <location>
        <begin position="228"/>
        <end position="269"/>
    </location>
</feature>
<evidence type="ECO:0000313" key="4">
    <source>
        <dbReference type="Proteomes" id="UP000233350"/>
    </source>
</evidence>